<keyword evidence="13" id="KW-0862">Zinc</keyword>
<feature type="binding site" evidence="10 14">
    <location>
        <position position="6"/>
    </location>
    <ligand>
        <name>substrate</name>
    </ligand>
</feature>
<keyword evidence="10 11" id="KW-0119">Carbohydrate metabolism</keyword>
<dbReference type="OrthoDB" id="1645589at2"/>
<dbReference type="FunFam" id="3.20.20.70:FF:000004">
    <property type="entry name" value="Ribulose-phosphate 3-epimerase"/>
    <property type="match status" value="1"/>
</dbReference>
<dbReference type="GO" id="GO:0046872">
    <property type="term" value="F:metal ion binding"/>
    <property type="evidence" value="ECO:0007669"/>
    <property type="project" value="UniProtKB-UniRule"/>
</dbReference>
<dbReference type="EMBL" id="CDMK01000001">
    <property type="protein sequence ID" value="CRI33844.1"/>
    <property type="molecule type" value="Genomic_DNA"/>
</dbReference>
<dbReference type="HAMAP" id="MF_02227">
    <property type="entry name" value="RPE"/>
    <property type="match status" value="1"/>
</dbReference>
<dbReference type="InterPro" id="IPR000056">
    <property type="entry name" value="Ribul_P_3_epim-like"/>
</dbReference>
<comment type="function">
    <text evidence="10">Catalyzes the reversible epimerization of D-ribulose 5-phosphate to D-xylulose 5-phosphate.</text>
</comment>
<evidence type="ECO:0000256" key="13">
    <source>
        <dbReference type="PIRSR" id="PIRSR001461-2"/>
    </source>
</evidence>
<accession>A0A0K2XN98</accession>
<dbReference type="GO" id="GO:0019323">
    <property type="term" value="P:pentose catabolic process"/>
    <property type="evidence" value="ECO:0007669"/>
    <property type="project" value="UniProtKB-UniRule"/>
</dbReference>
<evidence type="ECO:0000256" key="11">
    <source>
        <dbReference type="PIRNR" id="PIRNR001461"/>
    </source>
</evidence>
<feature type="binding site" evidence="10 13">
    <location>
        <position position="169"/>
    </location>
    <ligand>
        <name>a divalent metal cation</name>
        <dbReference type="ChEBI" id="CHEBI:60240"/>
    </ligand>
</feature>
<organism evidence="15 16">
    <name type="scientific">Helicobacter heilmannii</name>
    <dbReference type="NCBI Taxonomy" id="35817"/>
    <lineage>
        <taxon>Bacteria</taxon>
        <taxon>Pseudomonadati</taxon>
        <taxon>Campylobacterota</taxon>
        <taxon>Epsilonproteobacteria</taxon>
        <taxon>Campylobacterales</taxon>
        <taxon>Helicobacteraceae</taxon>
        <taxon>Helicobacter</taxon>
    </lineage>
</organism>
<evidence type="ECO:0000256" key="6">
    <source>
        <dbReference type="ARBA" id="ARBA00009541"/>
    </source>
</evidence>
<dbReference type="AlphaFoldDB" id="A0A0K2XN98"/>
<dbReference type="NCBIfam" id="NF004076">
    <property type="entry name" value="PRK05581.1-4"/>
    <property type="match status" value="1"/>
</dbReference>
<dbReference type="EC" id="5.1.3.1" evidence="7 10"/>
<dbReference type="InterPro" id="IPR011060">
    <property type="entry name" value="RibuloseP-bd_barrel"/>
</dbReference>
<dbReference type="Pfam" id="PF00834">
    <property type="entry name" value="Ribul_P_3_epim"/>
    <property type="match status" value="1"/>
</dbReference>
<comment type="similarity">
    <text evidence="6 10 11">Belongs to the ribulose-phosphate 3-epimerase family.</text>
</comment>
<evidence type="ECO:0000256" key="5">
    <source>
        <dbReference type="ARBA" id="ARBA00001954"/>
    </source>
</evidence>
<feature type="binding site" evidence="10 13">
    <location>
        <position position="62"/>
    </location>
    <ligand>
        <name>a divalent metal cation</name>
        <dbReference type="ChEBI" id="CHEBI:60240"/>
    </ligand>
</feature>
<reference evidence="16" key="1">
    <citation type="submission" date="2014-12" db="EMBL/GenBank/DDBJ databases">
        <authorList>
            <person name="Smet A."/>
        </authorList>
    </citation>
    <scope>NUCLEOTIDE SEQUENCE [LARGE SCALE GENOMIC DNA]</scope>
</reference>
<comment type="cofactor">
    <cofactor evidence="3">
        <name>Co(2+)</name>
        <dbReference type="ChEBI" id="CHEBI:48828"/>
    </cofactor>
</comment>
<name>A0A0K2XN98_HELHE</name>
<proteinExistence type="inferred from homology"/>
<protein>
    <recommendedName>
        <fullName evidence="7 10">Ribulose-phosphate 3-epimerase</fullName>
        <ecNumber evidence="7 10">5.1.3.1</ecNumber>
    </recommendedName>
</protein>
<dbReference type="RefSeq" id="WP_015105894.1">
    <property type="nucleotide sequence ID" value="NZ_AP026684.1"/>
</dbReference>
<dbReference type="STRING" id="1216962.BN341_300"/>
<feature type="binding site" evidence="14">
    <location>
        <position position="171"/>
    </location>
    <ligand>
        <name>substrate</name>
    </ligand>
</feature>
<feature type="binding site" evidence="10 13">
    <location>
        <position position="31"/>
    </location>
    <ligand>
        <name>a divalent metal cation</name>
        <dbReference type="ChEBI" id="CHEBI:60240"/>
    </ligand>
</feature>
<dbReference type="Gene3D" id="3.20.20.70">
    <property type="entry name" value="Aldolase class I"/>
    <property type="match status" value="1"/>
</dbReference>
<evidence type="ECO:0000256" key="3">
    <source>
        <dbReference type="ARBA" id="ARBA00001941"/>
    </source>
</evidence>
<feature type="binding site" evidence="10">
    <location>
        <begin position="169"/>
        <end position="171"/>
    </location>
    <ligand>
        <name>substrate</name>
    </ligand>
</feature>
<evidence type="ECO:0000256" key="2">
    <source>
        <dbReference type="ARBA" id="ARBA00001936"/>
    </source>
</evidence>
<comment type="pathway">
    <text evidence="10">Carbohydrate degradation.</text>
</comment>
<dbReference type="GO" id="GO:0005737">
    <property type="term" value="C:cytoplasm"/>
    <property type="evidence" value="ECO:0007669"/>
    <property type="project" value="UniProtKB-ARBA"/>
</dbReference>
<feature type="binding site" evidence="10 14">
    <location>
        <begin position="138"/>
        <end position="141"/>
    </location>
    <ligand>
        <name>substrate</name>
    </ligand>
</feature>
<feature type="binding site" evidence="10 14">
    <location>
        <position position="62"/>
    </location>
    <ligand>
        <name>substrate</name>
    </ligand>
</feature>
<evidence type="ECO:0000256" key="9">
    <source>
        <dbReference type="ARBA" id="ARBA00023235"/>
    </source>
</evidence>
<dbReference type="GO" id="GO:0006098">
    <property type="term" value="P:pentose-phosphate shunt"/>
    <property type="evidence" value="ECO:0007669"/>
    <property type="project" value="UniProtKB-UniRule"/>
</dbReference>
<evidence type="ECO:0000313" key="15">
    <source>
        <dbReference type="EMBL" id="CRI33844.1"/>
    </source>
</evidence>
<evidence type="ECO:0000256" key="7">
    <source>
        <dbReference type="ARBA" id="ARBA00013188"/>
    </source>
</evidence>
<evidence type="ECO:0000256" key="12">
    <source>
        <dbReference type="PIRSR" id="PIRSR001461-1"/>
    </source>
</evidence>
<evidence type="ECO:0000256" key="4">
    <source>
        <dbReference type="ARBA" id="ARBA00001947"/>
    </source>
</evidence>
<dbReference type="PANTHER" id="PTHR11749">
    <property type="entry name" value="RIBULOSE-5-PHOSPHATE-3-EPIMERASE"/>
    <property type="match status" value="1"/>
</dbReference>
<keyword evidence="8 10" id="KW-0479">Metal-binding</keyword>
<dbReference type="InterPro" id="IPR013785">
    <property type="entry name" value="Aldolase_TIM"/>
</dbReference>
<keyword evidence="13" id="KW-0464">Manganese</keyword>
<gene>
    <name evidence="10" type="primary">rpe</name>
    <name evidence="15" type="ORF">HHE01_15300</name>
</gene>
<dbReference type="CDD" id="cd00429">
    <property type="entry name" value="RPE"/>
    <property type="match status" value="1"/>
</dbReference>
<evidence type="ECO:0000256" key="14">
    <source>
        <dbReference type="PIRSR" id="PIRSR001461-3"/>
    </source>
</evidence>
<dbReference type="GO" id="GO:0004750">
    <property type="term" value="F:D-ribulose-phosphate 3-epimerase activity"/>
    <property type="evidence" value="ECO:0007669"/>
    <property type="project" value="UniProtKB-UniRule"/>
</dbReference>
<evidence type="ECO:0000256" key="8">
    <source>
        <dbReference type="ARBA" id="ARBA00022723"/>
    </source>
</evidence>
<feature type="active site" description="Proton donor" evidence="10 12">
    <location>
        <position position="169"/>
    </location>
</feature>
<evidence type="ECO:0000256" key="1">
    <source>
        <dbReference type="ARBA" id="ARBA00001782"/>
    </source>
</evidence>
<feature type="binding site" evidence="10 14">
    <location>
        <begin position="191"/>
        <end position="192"/>
    </location>
    <ligand>
        <name>substrate</name>
    </ligand>
</feature>
<dbReference type="InterPro" id="IPR026019">
    <property type="entry name" value="Ribul_P_3_epim"/>
</dbReference>
<dbReference type="SUPFAM" id="SSF51366">
    <property type="entry name" value="Ribulose-phoshate binding barrel"/>
    <property type="match status" value="1"/>
</dbReference>
<feature type="active site" description="Proton acceptor" evidence="10 12">
    <location>
        <position position="31"/>
    </location>
</feature>
<keyword evidence="13" id="KW-0170">Cobalt</keyword>
<comment type="catalytic activity">
    <reaction evidence="1 10 11">
        <text>D-ribulose 5-phosphate = D-xylulose 5-phosphate</text>
        <dbReference type="Rhea" id="RHEA:13677"/>
        <dbReference type="ChEBI" id="CHEBI:57737"/>
        <dbReference type="ChEBI" id="CHEBI:58121"/>
        <dbReference type="EC" id="5.1.3.1"/>
    </reaction>
</comment>
<comment type="cofactor">
    <cofactor evidence="10 13">
        <name>a divalent metal cation</name>
        <dbReference type="ChEBI" id="CHEBI:60240"/>
    </cofactor>
    <text evidence="10 13">Binds 1 divalent metal cation per subunit.</text>
</comment>
<comment type="cofactor">
    <cofactor evidence="2">
        <name>Mn(2+)</name>
        <dbReference type="ChEBI" id="CHEBI:29035"/>
    </cofactor>
</comment>
<feature type="binding site" evidence="10 13">
    <location>
        <position position="29"/>
    </location>
    <ligand>
        <name>a divalent metal cation</name>
        <dbReference type="ChEBI" id="CHEBI:60240"/>
    </ligand>
</feature>
<dbReference type="GeneID" id="76196501"/>
<evidence type="ECO:0000313" key="16">
    <source>
        <dbReference type="Proteomes" id="UP000046090"/>
    </source>
</evidence>
<comment type="cofactor">
    <cofactor evidence="5">
        <name>Fe(2+)</name>
        <dbReference type="ChEBI" id="CHEBI:29033"/>
    </cofactor>
</comment>
<comment type="cofactor">
    <cofactor evidence="4">
        <name>Zn(2+)</name>
        <dbReference type="ChEBI" id="CHEBI:29105"/>
    </cofactor>
</comment>
<keyword evidence="16" id="KW-1185">Reference proteome</keyword>
<dbReference type="NCBIfam" id="TIGR01163">
    <property type="entry name" value="rpe"/>
    <property type="match status" value="1"/>
</dbReference>
<sequence>MQVAASILSADFMDLKHSLAQVAGVDFLHIDIMDGHFVPNLTFGPCVLQNLKKHTSTPLDIHLMVDNPLFGIELFRELSPAYITIHLESTPHLHKLIHHIKNLGFKAGVSLNPATPLNGLEYVLADLDLVLFMSVNPGFGGQKFLPLVLDKITHFKQKFPTYSGKIEVDGGINAANAPLLASVGANLLVVGSYLFSHKNPTLALQELKKA</sequence>
<dbReference type="PIRSF" id="PIRSF001461">
    <property type="entry name" value="RPE"/>
    <property type="match status" value="1"/>
</dbReference>
<dbReference type="PROSITE" id="PS01085">
    <property type="entry name" value="RIBUL_P_3_EPIMER_1"/>
    <property type="match status" value="1"/>
</dbReference>
<evidence type="ECO:0000256" key="10">
    <source>
        <dbReference type="HAMAP-Rule" id="MF_02227"/>
    </source>
</evidence>
<dbReference type="Proteomes" id="UP000046090">
    <property type="component" value="Unassembled WGS sequence"/>
</dbReference>
<keyword evidence="9 10" id="KW-0413">Isomerase</keyword>